<evidence type="ECO:0000256" key="1">
    <source>
        <dbReference type="ARBA" id="ARBA00004651"/>
    </source>
</evidence>
<keyword evidence="5" id="KW-0133">Cell shape</keyword>
<evidence type="ECO:0000256" key="3">
    <source>
        <dbReference type="ARBA" id="ARBA00022475"/>
    </source>
</evidence>
<dbReference type="AlphaFoldDB" id="A0A8J6JHC8"/>
<keyword evidence="3" id="KW-1003">Cell membrane</keyword>
<evidence type="ECO:0000256" key="7">
    <source>
        <dbReference type="ARBA" id="ARBA00023136"/>
    </source>
</evidence>
<accession>A0A8J6JHC8</accession>
<organism evidence="9 10">
    <name type="scientific">Lawsonibacter hominis</name>
    <dbReference type="NCBI Taxonomy" id="2763053"/>
    <lineage>
        <taxon>Bacteria</taxon>
        <taxon>Bacillati</taxon>
        <taxon>Bacillota</taxon>
        <taxon>Clostridia</taxon>
        <taxon>Eubacteriales</taxon>
        <taxon>Oscillospiraceae</taxon>
        <taxon>Lawsonibacter</taxon>
    </lineage>
</organism>
<evidence type="ECO:0000256" key="8">
    <source>
        <dbReference type="SAM" id="Phobius"/>
    </source>
</evidence>
<proteinExistence type="inferred from homology"/>
<keyword evidence="10" id="KW-1185">Reference proteome</keyword>
<dbReference type="EMBL" id="JACOPP010000015">
    <property type="protein sequence ID" value="MBC5734265.1"/>
    <property type="molecule type" value="Genomic_DNA"/>
</dbReference>
<evidence type="ECO:0000256" key="4">
    <source>
        <dbReference type="ARBA" id="ARBA00022692"/>
    </source>
</evidence>
<feature type="transmembrane region" description="Helical" evidence="8">
    <location>
        <begin position="143"/>
        <end position="161"/>
    </location>
</feature>
<comment type="similarity">
    <text evidence="2">Belongs to the MreD family.</text>
</comment>
<gene>
    <name evidence="9" type="primary">mreD</name>
    <name evidence="9" type="ORF">H8S57_11075</name>
</gene>
<feature type="transmembrane region" description="Helical" evidence="8">
    <location>
        <begin position="6"/>
        <end position="28"/>
    </location>
</feature>
<feature type="transmembrane region" description="Helical" evidence="8">
    <location>
        <begin position="40"/>
        <end position="66"/>
    </location>
</feature>
<evidence type="ECO:0000313" key="10">
    <source>
        <dbReference type="Proteomes" id="UP000661435"/>
    </source>
</evidence>
<evidence type="ECO:0000256" key="5">
    <source>
        <dbReference type="ARBA" id="ARBA00022960"/>
    </source>
</evidence>
<comment type="subcellular location">
    <subcellularLocation>
        <location evidence="1">Cell membrane</location>
        <topology evidence="1">Multi-pass membrane protein</topology>
    </subcellularLocation>
</comment>
<evidence type="ECO:0000256" key="6">
    <source>
        <dbReference type="ARBA" id="ARBA00022989"/>
    </source>
</evidence>
<keyword evidence="7 8" id="KW-0472">Membrane</keyword>
<dbReference type="RefSeq" id="WP_186908155.1">
    <property type="nucleotide sequence ID" value="NZ_JACOPP010000015.1"/>
</dbReference>
<dbReference type="InterPro" id="IPR007227">
    <property type="entry name" value="Cell_shape_determining_MreD"/>
</dbReference>
<feature type="transmembrane region" description="Helical" evidence="8">
    <location>
        <begin position="78"/>
        <end position="98"/>
    </location>
</feature>
<dbReference type="GO" id="GO:0008360">
    <property type="term" value="P:regulation of cell shape"/>
    <property type="evidence" value="ECO:0007669"/>
    <property type="project" value="UniProtKB-KW"/>
</dbReference>
<evidence type="ECO:0000313" key="9">
    <source>
        <dbReference type="EMBL" id="MBC5734265.1"/>
    </source>
</evidence>
<comment type="caution">
    <text evidence="9">The sequence shown here is derived from an EMBL/GenBank/DDBJ whole genome shotgun (WGS) entry which is preliminary data.</text>
</comment>
<evidence type="ECO:0000256" key="2">
    <source>
        <dbReference type="ARBA" id="ARBA00007776"/>
    </source>
</evidence>
<protein>
    <submittedName>
        <fullName evidence="9">Rod shape-determining protein MreD</fullName>
    </submittedName>
</protein>
<reference evidence="9" key="1">
    <citation type="submission" date="2020-08" db="EMBL/GenBank/DDBJ databases">
        <title>Genome public.</title>
        <authorList>
            <person name="Liu C."/>
            <person name="Sun Q."/>
        </authorList>
    </citation>
    <scope>NUCLEOTIDE SEQUENCE</scope>
    <source>
        <strain evidence="9">NSJ-51</strain>
    </source>
</reference>
<dbReference type="NCBIfam" id="TIGR03426">
    <property type="entry name" value="shape_MreD"/>
    <property type="match status" value="1"/>
</dbReference>
<dbReference type="Proteomes" id="UP000661435">
    <property type="component" value="Unassembled WGS sequence"/>
</dbReference>
<dbReference type="GO" id="GO:0005886">
    <property type="term" value="C:plasma membrane"/>
    <property type="evidence" value="ECO:0007669"/>
    <property type="project" value="UniProtKB-SubCell"/>
</dbReference>
<sequence length="170" mass="18109">MTRSDFMIKWGVYALAILPIWFLEVYVLNRLPVLGVTPMLMPLAAVAAAVLEGATGGAGYGLFVGILCDAAYHGTNGAMTLGLCLLGMAAGALAQYALRQNLVGCLLCSLGALLCIDAVRVAVHLLRGSASLGALLRVAVPEALWSMVFVFPVYALYLWVFHRVPKRTVL</sequence>
<name>A0A8J6JHC8_9FIRM</name>
<keyword evidence="6 8" id="KW-1133">Transmembrane helix</keyword>
<feature type="transmembrane region" description="Helical" evidence="8">
    <location>
        <begin position="105"/>
        <end position="123"/>
    </location>
</feature>
<keyword evidence="4 8" id="KW-0812">Transmembrane</keyword>